<name>A0ABP6WTD9_9ACTN</name>
<evidence type="ECO:0000313" key="2">
    <source>
        <dbReference type="EMBL" id="GAA3556005.1"/>
    </source>
</evidence>
<protein>
    <submittedName>
        <fullName evidence="2">Alpha/beta hydrolase</fullName>
    </submittedName>
</protein>
<feature type="domain" description="Phospholipase/carboxylesterase/thioesterase" evidence="1">
    <location>
        <begin position="76"/>
        <end position="203"/>
    </location>
</feature>
<evidence type="ECO:0000313" key="3">
    <source>
        <dbReference type="Proteomes" id="UP001500767"/>
    </source>
</evidence>
<dbReference type="RefSeq" id="WP_204912045.1">
    <property type="nucleotide sequence ID" value="NZ_BAAAYR010000001.1"/>
</dbReference>
<proteinExistence type="predicted"/>
<dbReference type="SUPFAM" id="SSF53474">
    <property type="entry name" value="alpha/beta-Hydrolases"/>
    <property type="match status" value="1"/>
</dbReference>
<dbReference type="InterPro" id="IPR003140">
    <property type="entry name" value="PLipase/COase/thioEstase"/>
</dbReference>
<dbReference type="EMBL" id="BAAAYR010000001">
    <property type="protein sequence ID" value="GAA3556005.1"/>
    <property type="molecule type" value="Genomic_DNA"/>
</dbReference>
<dbReference type="InterPro" id="IPR029058">
    <property type="entry name" value="AB_hydrolase_fold"/>
</dbReference>
<sequence>MSDDAGLDRPHVFLPAEPSAAGPPLLLLHGTGGDERDLLPLRGLLSPGAAVLSVRGSVLENGMPRFFRRLREGVFDEDDLRRRADALAAFVETAGAAYGVDPGALVAVGFSNGANIASALLLRRPGLLRGAVLLSAMVPFAEPPAVDLAGTSVVVSNGRRDPMIPAALTATLVGQLRERGADVVELPHPGGHQIDPGVLPQVRELLGA</sequence>
<keyword evidence="3" id="KW-1185">Reference proteome</keyword>
<dbReference type="Gene3D" id="3.40.50.1820">
    <property type="entry name" value="alpha/beta hydrolase"/>
    <property type="match status" value="1"/>
</dbReference>
<gene>
    <name evidence="2" type="ORF">GCM10022197_08980</name>
</gene>
<dbReference type="Proteomes" id="UP001500767">
    <property type="component" value="Unassembled WGS sequence"/>
</dbReference>
<dbReference type="GO" id="GO:0016787">
    <property type="term" value="F:hydrolase activity"/>
    <property type="evidence" value="ECO:0007669"/>
    <property type="project" value="UniProtKB-KW"/>
</dbReference>
<keyword evidence="2" id="KW-0378">Hydrolase</keyword>
<reference evidence="3" key="1">
    <citation type="journal article" date="2019" name="Int. J. Syst. Evol. Microbiol.">
        <title>The Global Catalogue of Microorganisms (GCM) 10K type strain sequencing project: providing services to taxonomists for standard genome sequencing and annotation.</title>
        <authorList>
            <consortium name="The Broad Institute Genomics Platform"/>
            <consortium name="The Broad Institute Genome Sequencing Center for Infectious Disease"/>
            <person name="Wu L."/>
            <person name="Ma J."/>
        </authorList>
    </citation>
    <scope>NUCLEOTIDE SEQUENCE [LARGE SCALE GENOMIC DNA]</scope>
    <source>
        <strain evidence="3">JCM 16540</strain>
    </source>
</reference>
<comment type="caution">
    <text evidence="2">The sequence shown here is derived from an EMBL/GenBank/DDBJ whole genome shotgun (WGS) entry which is preliminary data.</text>
</comment>
<dbReference type="Pfam" id="PF02230">
    <property type="entry name" value="Abhydrolase_2"/>
    <property type="match status" value="1"/>
</dbReference>
<accession>A0ABP6WTD9</accession>
<evidence type="ECO:0000259" key="1">
    <source>
        <dbReference type="Pfam" id="PF02230"/>
    </source>
</evidence>
<organism evidence="2 3">
    <name type="scientific">Microlunatus spumicola</name>
    <dbReference type="NCBI Taxonomy" id="81499"/>
    <lineage>
        <taxon>Bacteria</taxon>
        <taxon>Bacillati</taxon>
        <taxon>Actinomycetota</taxon>
        <taxon>Actinomycetes</taxon>
        <taxon>Propionibacteriales</taxon>
        <taxon>Propionibacteriaceae</taxon>
        <taxon>Microlunatus</taxon>
    </lineage>
</organism>